<comment type="caution">
    <text evidence="2">The sequence shown here is derived from an EMBL/GenBank/DDBJ whole genome shotgun (WGS) entry which is preliminary data.</text>
</comment>
<evidence type="ECO:0000313" key="3">
    <source>
        <dbReference type="Proteomes" id="UP001519307"/>
    </source>
</evidence>
<proteinExistence type="predicted"/>
<dbReference type="Pfam" id="PF13304">
    <property type="entry name" value="AAA_21"/>
    <property type="match status" value="1"/>
</dbReference>
<accession>A0ABS4KRD9</accession>
<dbReference type="InterPro" id="IPR003959">
    <property type="entry name" value="ATPase_AAA_core"/>
</dbReference>
<dbReference type="SUPFAM" id="SSF52540">
    <property type="entry name" value="P-loop containing nucleoside triphosphate hydrolases"/>
    <property type="match status" value="1"/>
</dbReference>
<dbReference type="EMBL" id="JAGGLM010000006">
    <property type="protein sequence ID" value="MBP2032603.1"/>
    <property type="molecule type" value="Genomic_DNA"/>
</dbReference>
<name>A0ABS4KRD9_9CLOT</name>
<protein>
    <submittedName>
        <fullName evidence="2">AAA15 family ATPase/GTPase</fullName>
    </submittedName>
</protein>
<sequence length="417" mass="48163">MLIEFSAENFLSIKDRVTLSMVTSKDISHENNIIKNVSKNVNVLKTAAIYGANASGKTNVIKAISFVSYFLGKSHEMQKGKKIEVEPFKLDRACLNMPSKFDIIFKAEGIKYAYGFSTTDEKVIDEYLYYYPNGRQTIIFEREDTNNYKFTNDIEKQTAIKDKFNSSNKLFIAVASLWEYEKTQIPFKWLTDNLIVIIDHTDLQELTMNLMKSNESINTRVKSLLKTVVNDIEDIKFTEIPMDVKNDPILKYLSEDAKAKFVNSSDKFLNISTFHKMNNSEELVEFDLDNESDGTKKLFGLLGPWIEVLDTGATLVVDELDIRLHSKLTRFLVELFHNKEINKKNAQLIFSTHDTNLLDQEIFRRDQIWFTEKKENNSTDLYSLDDFPVRKDAAIEKGYLQGKYGAIPYLKGGLQWR</sequence>
<organism evidence="2 3">
    <name type="scientific">Clostridium algifaecis</name>
    <dbReference type="NCBI Taxonomy" id="1472040"/>
    <lineage>
        <taxon>Bacteria</taxon>
        <taxon>Bacillati</taxon>
        <taxon>Bacillota</taxon>
        <taxon>Clostridia</taxon>
        <taxon>Eubacteriales</taxon>
        <taxon>Clostridiaceae</taxon>
        <taxon>Clostridium</taxon>
    </lineage>
</organism>
<dbReference type="Proteomes" id="UP001519307">
    <property type="component" value="Unassembled WGS sequence"/>
</dbReference>
<dbReference type="RefSeq" id="WP_209701788.1">
    <property type="nucleotide sequence ID" value="NZ_JAGGLM010000006.1"/>
</dbReference>
<evidence type="ECO:0000313" key="2">
    <source>
        <dbReference type="EMBL" id="MBP2032603.1"/>
    </source>
</evidence>
<gene>
    <name evidence="2" type="ORF">J2Z42_001277</name>
</gene>
<reference evidence="2 3" key="1">
    <citation type="submission" date="2021-03" db="EMBL/GenBank/DDBJ databases">
        <title>Genomic Encyclopedia of Type Strains, Phase IV (KMG-IV): sequencing the most valuable type-strain genomes for metagenomic binning, comparative biology and taxonomic classification.</title>
        <authorList>
            <person name="Goeker M."/>
        </authorList>
    </citation>
    <scope>NUCLEOTIDE SEQUENCE [LARGE SCALE GENOMIC DNA]</scope>
    <source>
        <strain evidence="2 3">DSM 28783</strain>
    </source>
</reference>
<dbReference type="InterPro" id="IPR027417">
    <property type="entry name" value="P-loop_NTPase"/>
</dbReference>
<keyword evidence="3" id="KW-1185">Reference proteome</keyword>
<feature type="domain" description="ATPase AAA-type core" evidence="1">
    <location>
        <begin position="48"/>
        <end position="359"/>
    </location>
</feature>
<dbReference type="PANTHER" id="PTHR40396">
    <property type="entry name" value="ATPASE-LIKE PROTEIN"/>
    <property type="match status" value="1"/>
</dbReference>
<dbReference type="Gene3D" id="3.40.50.300">
    <property type="entry name" value="P-loop containing nucleotide triphosphate hydrolases"/>
    <property type="match status" value="1"/>
</dbReference>
<dbReference type="PANTHER" id="PTHR40396:SF1">
    <property type="entry name" value="ATPASE AAA-TYPE CORE DOMAIN-CONTAINING PROTEIN"/>
    <property type="match status" value="1"/>
</dbReference>
<evidence type="ECO:0000259" key="1">
    <source>
        <dbReference type="Pfam" id="PF13304"/>
    </source>
</evidence>